<protein>
    <submittedName>
        <fullName evidence="3">Type 4 pilus major pilin</fullName>
    </submittedName>
</protein>
<name>A0ABT7E312_9NEIS</name>
<keyword evidence="4" id="KW-1185">Reference proteome</keyword>
<proteinExistence type="predicted"/>
<gene>
    <name evidence="3" type="ORF">PZA18_21940</name>
</gene>
<dbReference type="Proteomes" id="UP001172778">
    <property type="component" value="Unassembled WGS sequence"/>
</dbReference>
<dbReference type="Pfam" id="PF08805">
    <property type="entry name" value="PilS"/>
    <property type="match status" value="1"/>
</dbReference>
<keyword evidence="1" id="KW-1133">Transmembrane helix</keyword>
<sequence length="177" mass="19214">MKQIKSTRNQKGFTLVELAIVVAVGLILAALGWTFLPDIIGGNSAKKMITAIQKAVPSIQTHFSRQSQVPNTAFTDQVAQWQLVPADMISGNNVVTEWGNWTFVGTAASNTITSTLNNVPNRECRDIVREMNTRTYRTVSVNNNSLKAVPGAQIDLNEVAKQCASDANTIAFSFSKG</sequence>
<dbReference type="RefSeq" id="WP_284103032.1">
    <property type="nucleotide sequence ID" value="NZ_JARRAF010000047.1"/>
</dbReference>
<evidence type="ECO:0000256" key="1">
    <source>
        <dbReference type="SAM" id="Phobius"/>
    </source>
</evidence>
<dbReference type="InterPro" id="IPR045584">
    <property type="entry name" value="Pilin-like"/>
</dbReference>
<organism evidence="3 4">
    <name type="scientific">Parachitinimonas caeni</name>
    <dbReference type="NCBI Taxonomy" id="3031301"/>
    <lineage>
        <taxon>Bacteria</taxon>
        <taxon>Pseudomonadati</taxon>
        <taxon>Pseudomonadota</taxon>
        <taxon>Betaproteobacteria</taxon>
        <taxon>Neisseriales</taxon>
        <taxon>Chitinibacteraceae</taxon>
        <taxon>Parachitinimonas</taxon>
    </lineage>
</organism>
<accession>A0ABT7E312</accession>
<dbReference type="InterPro" id="IPR012902">
    <property type="entry name" value="N_methyl_site"/>
</dbReference>
<dbReference type="Gene3D" id="3.30.1690.10">
    <property type="entry name" value="TcpA-like pilin"/>
    <property type="match status" value="1"/>
</dbReference>
<evidence type="ECO:0000259" key="2">
    <source>
        <dbReference type="Pfam" id="PF08805"/>
    </source>
</evidence>
<dbReference type="EMBL" id="JARRAF010000047">
    <property type="protein sequence ID" value="MDK2126711.1"/>
    <property type="molecule type" value="Genomic_DNA"/>
</dbReference>
<dbReference type="InterPro" id="IPR014911">
    <property type="entry name" value="PilS_N"/>
</dbReference>
<comment type="caution">
    <text evidence="3">The sequence shown here is derived from an EMBL/GenBank/DDBJ whole genome shotgun (WGS) entry which is preliminary data.</text>
</comment>
<keyword evidence="1" id="KW-0812">Transmembrane</keyword>
<dbReference type="PROSITE" id="PS00409">
    <property type="entry name" value="PROKAR_NTER_METHYL"/>
    <property type="match status" value="1"/>
</dbReference>
<feature type="domain" description="Type 4 secretion system PilS N-terminal" evidence="2">
    <location>
        <begin position="71"/>
        <end position="173"/>
    </location>
</feature>
<reference evidence="3" key="1">
    <citation type="submission" date="2023-03" db="EMBL/GenBank/DDBJ databases">
        <title>Chitinimonas shenzhenensis gen. nov., sp. nov., a novel member of family Burkholderiaceae isolated from activated sludge collected in Shen Zhen, China.</title>
        <authorList>
            <person name="Wang X."/>
        </authorList>
    </citation>
    <scope>NUCLEOTIDE SEQUENCE</scope>
    <source>
        <strain evidence="3">DQS-5</strain>
    </source>
</reference>
<keyword evidence="1" id="KW-0472">Membrane</keyword>
<evidence type="ECO:0000313" key="3">
    <source>
        <dbReference type="EMBL" id="MDK2126711.1"/>
    </source>
</evidence>
<evidence type="ECO:0000313" key="4">
    <source>
        <dbReference type="Proteomes" id="UP001172778"/>
    </source>
</evidence>
<feature type="transmembrane region" description="Helical" evidence="1">
    <location>
        <begin position="12"/>
        <end position="36"/>
    </location>
</feature>
<dbReference type="SUPFAM" id="SSF54523">
    <property type="entry name" value="Pili subunits"/>
    <property type="match status" value="1"/>
</dbReference>
<dbReference type="NCBIfam" id="TIGR02532">
    <property type="entry name" value="IV_pilin_GFxxxE"/>
    <property type="match status" value="1"/>
</dbReference>
<dbReference type="Pfam" id="PF07963">
    <property type="entry name" value="N_methyl"/>
    <property type="match status" value="1"/>
</dbReference>